<protein>
    <submittedName>
        <fullName evidence="2">Peptidase T4</fullName>
    </submittedName>
</protein>
<dbReference type="Pfam" id="PF03576">
    <property type="entry name" value="Peptidase_S58"/>
    <property type="match status" value="1"/>
</dbReference>
<dbReference type="InterPro" id="IPR016117">
    <property type="entry name" value="ArgJ-like_dom_sf"/>
</dbReference>
<comment type="caution">
    <text evidence="2">The sequence shown here is derived from an EMBL/GenBank/DDBJ whole genome shotgun (WGS) entry which is preliminary data.</text>
</comment>
<dbReference type="InterPro" id="IPR005321">
    <property type="entry name" value="Peptidase_S58_DmpA"/>
</dbReference>
<dbReference type="EMBL" id="BKAJ01000115">
    <property type="protein sequence ID" value="GEP58975.1"/>
    <property type="molecule type" value="Genomic_DNA"/>
</dbReference>
<evidence type="ECO:0000256" key="1">
    <source>
        <dbReference type="ARBA" id="ARBA00007068"/>
    </source>
</evidence>
<dbReference type="Gene3D" id="3.60.70.12">
    <property type="entry name" value="L-amino peptidase D-ALA esterase/amidase"/>
    <property type="match status" value="1"/>
</dbReference>
<accession>A0A512NJ78</accession>
<organism evidence="2 3">
    <name type="scientific">Reyranella soli</name>
    <dbReference type="NCBI Taxonomy" id="1230389"/>
    <lineage>
        <taxon>Bacteria</taxon>
        <taxon>Pseudomonadati</taxon>
        <taxon>Pseudomonadota</taxon>
        <taxon>Alphaproteobacteria</taxon>
        <taxon>Hyphomicrobiales</taxon>
        <taxon>Reyranellaceae</taxon>
        <taxon>Reyranella</taxon>
    </lineage>
</organism>
<reference evidence="2 3" key="1">
    <citation type="submission" date="2019-07" db="EMBL/GenBank/DDBJ databases">
        <title>Whole genome shotgun sequence of Reyranella soli NBRC 108950.</title>
        <authorList>
            <person name="Hosoyama A."/>
            <person name="Uohara A."/>
            <person name="Ohji S."/>
            <person name="Ichikawa N."/>
        </authorList>
    </citation>
    <scope>NUCLEOTIDE SEQUENCE [LARGE SCALE GENOMIC DNA]</scope>
    <source>
        <strain evidence="2 3">NBRC 108950</strain>
    </source>
</reference>
<keyword evidence="3" id="KW-1185">Reference proteome</keyword>
<gene>
    <name evidence="2" type="ORF">RSO01_61410</name>
</gene>
<dbReference type="SUPFAM" id="SSF56266">
    <property type="entry name" value="DmpA/ArgJ-like"/>
    <property type="match status" value="1"/>
</dbReference>
<evidence type="ECO:0000313" key="3">
    <source>
        <dbReference type="Proteomes" id="UP000321058"/>
    </source>
</evidence>
<dbReference type="PANTHER" id="PTHR36512:SF3">
    <property type="entry name" value="BLR5678 PROTEIN"/>
    <property type="match status" value="1"/>
</dbReference>
<proteinExistence type="inferred from homology"/>
<dbReference type="OrthoDB" id="9770388at2"/>
<dbReference type="GO" id="GO:0004177">
    <property type="term" value="F:aminopeptidase activity"/>
    <property type="evidence" value="ECO:0007669"/>
    <property type="project" value="TreeGrafter"/>
</dbReference>
<name>A0A512NJ78_9HYPH</name>
<dbReference type="RefSeq" id="WP_147154354.1">
    <property type="nucleotide sequence ID" value="NZ_BKAJ01000115.1"/>
</dbReference>
<dbReference type="CDD" id="cd02252">
    <property type="entry name" value="nylC_like"/>
    <property type="match status" value="1"/>
</dbReference>
<dbReference type="AlphaFoldDB" id="A0A512NJ78"/>
<evidence type="ECO:0000313" key="2">
    <source>
        <dbReference type="EMBL" id="GEP58975.1"/>
    </source>
</evidence>
<dbReference type="PANTHER" id="PTHR36512">
    <property type="entry name" value="D-AMINOPEPTIDASE"/>
    <property type="match status" value="1"/>
</dbReference>
<comment type="similarity">
    <text evidence="1">Belongs to the peptidase S58 family.</text>
</comment>
<dbReference type="Proteomes" id="UP000321058">
    <property type="component" value="Unassembled WGS sequence"/>
</dbReference>
<sequence>MLRPGSRNLITDVDGILVGNEEDQRLRSGVSVVLCERPSVASVDVRGGAPGTRETDLLDPSCRVDAIDAICLSGGSAFGLSSTDGVMRWLREHGRGVPIADVVVPIVPTAILFDLLNGGDKQWDWPPYREMAYSATGKATRDFALGNTGAGLGAKAGNLKGGLGSASAVDPTTGLQVGALVAVNARGYTTMGDMPQFWAWALEQNKEFGGLPPPSHGLSLAVSHDRADLSHDPADAARSDPRANTTIAVVATNARLDKASAHRLAVMAQDGLARSIRPVHTPQDGDTVFVVATGSHDLFVDHLTLAELGTLAADCLARAVARGVYEAATLGAARGWRDVFGR</sequence>